<dbReference type="PANTHER" id="PTHR47964">
    <property type="entry name" value="ATP-DEPENDENT DNA HELICASE HOMOLOG RECG, CHLOROPLASTIC"/>
    <property type="match status" value="1"/>
</dbReference>
<evidence type="ECO:0000256" key="8">
    <source>
        <dbReference type="ARBA" id="ARBA00023125"/>
    </source>
</evidence>
<comment type="function">
    <text evidence="15">Plays a critical role in recombination and DNA repair. Helps process Holliday junction intermediates to mature products by catalyzing branch migration. Has replication fork regression activity, unwinds stalled or blocked replication forks to make a HJ that can be resolved. Has a DNA unwinding activity characteristic of a DNA helicase with 3'-5' polarity.</text>
</comment>
<dbReference type="PROSITE" id="PS51192">
    <property type="entry name" value="HELICASE_ATP_BIND_1"/>
    <property type="match status" value="1"/>
</dbReference>
<dbReference type="SMART" id="SM00487">
    <property type="entry name" value="DEXDc"/>
    <property type="match status" value="1"/>
</dbReference>
<keyword evidence="3 15" id="KW-0547">Nucleotide-binding</keyword>
<accession>A0ABT4UK75</accession>
<evidence type="ECO:0000313" key="18">
    <source>
        <dbReference type="EMBL" id="MDA3614999.1"/>
    </source>
</evidence>
<dbReference type="NCBIfam" id="TIGR00643">
    <property type="entry name" value="recG"/>
    <property type="match status" value="1"/>
</dbReference>
<evidence type="ECO:0000256" key="2">
    <source>
        <dbReference type="ARBA" id="ARBA00017846"/>
    </source>
</evidence>
<evidence type="ECO:0000256" key="3">
    <source>
        <dbReference type="ARBA" id="ARBA00022741"/>
    </source>
</evidence>
<dbReference type="InterPro" id="IPR001650">
    <property type="entry name" value="Helicase_C-like"/>
</dbReference>
<dbReference type="Pfam" id="PF19833">
    <property type="entry name" value="RecG_dom3_C"/>
    <property type="match status" value="1"/>
</dbReference>
<gene>
    <name evidence="18" type="primary">recG</name>
    <name evidence="18" type="ORF">O3P16_09290</name>
</gene>
<evidence type="ECO:0000256" key="1">
    <source>
        <dbReference type="ARBA" id="ARBA00007504"/>
    </source>
</evidence>
<keyword evidence="4 15" id="KW-0227">DNA damage</keyword>
<evidence type="ECO:0000259" key="17">
    <source>
        <dbReference type="PROSITE" id="PS51194"/>
    </source>
</evidence>
<keyword evidence="11" id="KW-0413">Isomerase</keyword>
<name>A0ABT4UK75_9BACT</name>
<dbReference type="EMBL" id="JAQGEF010000009">
    <property type="protein sequence ID" value="MDA3614999.1"/>
    <property type="molecule type" value="Genomic_DNA"/>
</dbReference>
<organism evidence="18 19">
    <name type="scientific">Polluticaenibacter yanchengensis</name>
    <dbReference type="NCBI Taxonomy" id="3014562"/>
    <lineage>
        <taxon>Bacteria</taxon>
        <taxon>Pseudomonadati</taxon>
        <taxon>Bacteroidota</taxon>
        <taxon>Chitinophagia</taxon>
        <taxon>Chitinophagales</taxon>
        <taxon>Chitinophagaceae</taxon>
        <taxon>Polluticaenibacter</taxon>
    </lineage>
</organism>
<comment type="catalytic activity">
    <reaction evidence="14 15">
        <text>ATP + H2O = ADP + phosphate + H(+)</text>
        <dbReference type="Rhea" id="RHEA:13065"/>
        <dbReference type="ChEBI" id="CHEBI:15377"/>
        <dbReference type="ChEBI" id="CHEBI:15378"/>
        <dbReference type="ChEBI" id="CHEBI:30616"/>
        <dbReference type="ChEBI" id="CHEBI:43474"/>
        <dbReference type="ChEBI" id="CHEBI:456216"/>
        <dbReference type="EC" id="5.6.2.4"/>
    </reaction>
</comment>
<evidence type="ECO:0000256" key="5">
    <source>
        <dbReference type="ARBA" id="ARBA00022801"/>
    </source>
</evidence>
<evidence type="ECO:0000256" key="12">
    <source>
        <dbReference type="ARBA" id="ARBA00034617"/>
    </source>
</evidence>
<evidence type="ECO:0000256" key="7">
    <source>
        <dbReference type="ARBA" id="ARBA00022840"/>
    </source>
</evidence>
<dbReference type="PROSITE" id="PS51194">
    <property type="entry name" value="HELICASE_CTER"/>
    <property type="match status" value="1"/>
</dbReference>
<dbReference type="InterPro" id="IPR027417">
    <property type="entry name" value="P-loop_NTPase"/>
</dbReference>
<keyword evidence="5 15" id="KW-0378">Hydrolase</keyword>
<dbReference type="Gene3D" id="2.40.50.140">
    <property type="entry name" value="Nucleic acid-binding proteins"/>
    <property type="match status" value="1"/>
</dbReference>
<keyword evidence="10 15" id="KW-0234">DNA repair</keyword>
<dbReference type="NCBIfam" id="NF008168">
    <property type="entry name" value="PRK10917.2-2"/>
    <property type="match status" value="1"/>
</dbReference>
<dbReference type="SUPFAM" id="SSF50249">
    <property type="entry name" value="Nucleic acid-binding proteins"/>
    <property type="match status" value="1"/>
</dbReference>
<feature type="domain" description="Helicase ATP-binding" evidence="16">
    <location>
        <begin position="289"/>
        <end position="451"/>
    </location>
</feature>
<keyword evidence="9 15" id="KW-0233">DNA recombination</keyword>
<comment type="similarity">
    <text evidence="1 15">Belongs to the helicase family. RecG subfamily.</text>
</comment>
<dbReference type="InterPro" id="IPR011545">
    <property type="entry name" value="DEAD/DEAH_box_helicase_dom"/>
</dbReference>
<evidence type="ECO:0000256" key="14">
    <source>
        <dbReference type="ARBA" id="ARBA00048988"/>
    </source>
</evidence>
<dbReference type="Pfam" id="PF00270">
    <property type="entry name" value="DEAD"/>
    <property type="match status" value="1"/>
</dbReference>
<reference evidence="18 19" key="1">
    <citation type="submission" date="2022-12" db="EMBL/GenBank/DDBJ databases">
        <title>Chitinophagaceae gen. sp. nov., a new member of the family Chitinophagaceae, isolated from soil in a chemical factory.</title>
        <authorList>
            <person name="Ke Z."/>
        </authorList>
    </citation>
    <scope>NUCLEOTIDE SEQUENCE [LARGE SCALE GENOMIC DNA]</scope>
    <source>
        <strain evidence="18 19">LY-5</strain>
    </source>
</reference>
<dbReference type="NCBIfam" id="NF008165">
    <property type="entry name" value="PRK10917.1-3"/>
    <property type="match status" value="1"/>
</dbReference>
<keyword evidence="19" id="KW-1185">Reference proteome</keyword>
<feature type="domain" description="Helicase C-terminal" evidence="17">
    <location>
        <begin position="473"/>
        <end position="632"/>
    </location>
</feature>
<sequence>MTYGNSILTSSIEYLKGVGPDKALLLQKELSVFTFEDLLNHFPFRHIDRTKIDLIRNINSNTDTVQIKGTITHIEEVTQGKGRRRLVAYLKDSSGVAELVWFQGIVWVKKSIQVGKEFLVFGKVNYFNGSVSIMHPDLDSVTNNNAEGYSFLEPVYSTTEKLKARFLNARAITKLMAGLMQQIDEKDLPEFLPDTIIQKLGLPNRITAFRKIHFPKTKQEYDNALLRLKFEELFLLQLKLNRAKIVRHRQSRGYQFSIIGEHFNNFYHNYLPFELTNAQKRVIKEIRVDCGNGFQMNRLVQGDVGSGKTMVALLSMLMAIDNGFQACMMAPTEILARQHFEGISGLLKDMPVKVGLLTGNVKGKLRKQVLEDCLNGDIQILVGTHALIEETVQFKNLGFVVIDEQHRFGVEQRAKLQQKNTIPPHVLVMTATPIPRTLSMTIYGDLDTSVIDELPPGRTPITTVHRYETSRGNVLDFVKEQISEGRQCYIVFPLIEESEKISYENLMRGYENVKAFFPEHLYNIAMVHGRMDQETKQRNMDRFVKGEANIMVSTTVIEVGVNVPNSSVMIIESAEKFGLSQLHQLRGRVGRGAAKSYCILMTSHKLTQDARERLKIMCETNDGFKISEKDMELRGPGDIEGTRQSGLLNFKLASLVADKDLMEIARNLAENLLEHDINLSLPEHERLKIQLQNKKGKTYWSKIA</sequence>
<dbReference type="Proteomes" id="UP001210231">
    <property type="component" value="Unassembled WGS sequence"/>
</dbReference>
<comment type="catalytic activity">
    <reaction evidence="12 15">
        <text>Couples ATP hydrolysis with the unwinding of duplex DNA by translocating in the 3'-5' direction.</text>
        <dbReference type="EC" id="5.6.2.4"/>
    </reaction>
</comment>
<dbReference type="Pfam" id="PF00271">
    <property type="entry name" value="Helicase_C"/>
    <property type="match status" value="1"/>
</dbReference>
<dbReference type="Pfam" id="PF17191">
    <property type="entry name" value="RecG_wedge"/>
    <property type="match status" value="1"/>
</dbReference>
<dbReference type="SMART" id="SM00490">
    <property type="entry name" value="HELICc"/>
    <property type="match status" value="1"/>
</dbReference>
<dbReference type="RefSeq" id="WP_407031324.1">
    <property type="nucleotide sequence ID" value="NZ_JAQGEF010000009.1"/>
</dbReference>
<dbReference type="InterPro" id="IPR047112">
    <property type="entry name" value="RecG/Mfd"/>
</dbReference>
<dbReference type="SUPFAM" id="SSF52540">
    <property type="entry name" value="P-loop containing nucleoside triphosphate hydrolases"/>
    <property type="match status" value="2"/>
</dbReference>
<dbReference type="GO" id="GO:0016787">
    <property type="term" value="F:hydrolase activity"/>
    <property type="evidence" value="ECO:0007669"/>
    <property type="project" value="UniProtKB-KW"/>
</dbReference>
<evidence type="ECO:0000256" key="6">
    <source>
        <dbReference type="ARBA" id="ARBA00022806"/>
    </source>
</evidence>
<evidence type="ECO:0000256" key="4">
    <source>
        <dbReference type="ARBA" id="ARBA00022763"/>
    </source>
</evidence>
<dbReference type="InterPro" id="IPR045562">
    <property type="entry name" value="RecG_dom3_C"/>
</dbReference>
<dbReference type="InterPro" id="IPR004609">
    <property type="entry name" value="ATP-dep_DNA_helicase_RecG"/>
</dbReference>
<evidence type="ECO:0000256" key="9">
    <source>
        <dbReference type="ARBA" id="ARBA00023172"/>
    </source>
</evidence>
<evidence type="ECO:0000259" key="16">
    <source>
        <dbReference type="PROSITE" id="PS51192"/>
    </source>
</evidence>
<dbReference type="InterPro" id="IPR014001">
    <property type="entry name" value="Helicase_ATP-bd"/>
</dbReference>
<keyword evidence="6 15" id="KW-0347">Helicase</keyword>
<dbReference type="Gene3D" id="3.40.50.300">
    <property type="entry name" value="P-loop containing nucleotide triphosphate hydrolases"/>
    <property type="match status" value="2"/>
</dbReference>
<evidence type="ECO:0000256" key="15">
    <source>
        <dbReference type="RuleBase" id="RU363016"/>
    </source>
</evidence>
<keyword evidence="7 15" id="KW-0067">ATP-binding</keyword>
<evidence type="ECO:0000256" key="13">
    <source>
        <dbReference type="ARBA" id="ARBA00034808"/>
    </source>
</evidence>
<dbReference type="InterPro" id="IPR012340">
    <property type="entry name" value="NA-bd_OB-fold"/>
</dbReference>
<dbReference type="InterPro" id="IPR033454">
    <property type="entry name" value="RecG_wedge"/>
</dbReference>
<evidence type="ECO:0000256" key="10">
    <source>
        <dbReference type="ARBA" id="ARBA00023204"/>
    </source>
</evidence>
<proteinExistence type="inferred from homology"/>
<evidence type="ECO:0000256" key="11">
    <source>
        <dbReference type="ARBA" id="ARBA00023235"/>
    </source>
</evidence>
<dbReference type="CDD" id="cd17992">
    <property type="entry name" value="DEXHc_RecG"/>
    <property type="match status" value="1"/>
</dbReference>
<keyword evidence="8" id="KW-0238">DNA-binding</keyword>
<evidence type="ECO:0000313" key="19">
    <source>
        <dbReference type="Proteomes" id="UP001210231"/>
    </source>
</evidence>
<protein>
    <recommendedName>
        <fullName evidence="2 15">ATP-dependent DNA helicase RecG</fullName>
        <ecNumber evidence="13 15">5.6.2.4</ecNumber>
    </recommendedName>
</protein>
<dbReference type="PANTHER" id="PTHR47964:SF1">
    <property type="entry name" value="ATP-DEPENDENT DNA HELICASE HOMOLOG RECG, CHLOROPLASTIC"/>
    <property type="match status" value="1"/>
</dbReference>
<dbReference type="EC" id="5.6.2.4" evidence="13 15"/>
<comment type="caution">
    <text evidence="18">The sequence shown here is derived from an EMBL/GenBank/DDBJ whole genome shotgun (WGS) entry which is preliminary data.</text>
</comment>
<dbReference type="GO" id="GO:0003678">
    <property type="term" value="F:DNA helicase activity"/>
    <property type="evidence" value="ECO:0007669"/>
    <property type="project" value="UniProtKB-EC"/>
</dbReference>
<dbReference type="CDD" id="cd04488">
    <property type="entry name" value="RecG_wedge_OBF"/>
    <property type="match status" value="1"/>
</dbReference>